<dbReference type="PANTHER" id="PTHR42740:SF1">
    <property type="entry name" value="RIBONUCLEASE VAPC3"/>
    <property type="match status" value="1"/>
</dbReference>
<dbReference type="RefSeq" id="WP_155312336.1">
    <property type="nucleotide sequence ID" value="NZ_AP021876.1"/>
</dbReference>
<evidence type="ECO:0000313" key="8">
    <source>
        <dbReference type="Proteomes" id="UP000425960"/>
    </source>
</evidence>
<evidence type="ECO:0000256" key="3">
    <source>
        <dbReference type="ARBA" id="ARBA00022723"/>
    </source>
</evidence>
<dbReference type="Pfam" id="PF01850">
    <property type="entry name" value="PIN"/>
    <property type="match status" value="1"/>
</dbReference>
<keyword evidence="3" id="KW-0479">Metal-binding</keyword>
<keyword evidence="5" id="KW-0460">Magnesium</keyword>
<evidence type="ECO:0000259" key="6">
    <source>
        <dbReference type="Pfam" id="PF01850"/>
    </source>
</evidence>
<dbReference type="PANTHER" id="PTHR42740">
    <property type="entry name" value="RIBONUCLEASE VAPC3"/>
    <property type="match status" value="1"/>
</dbReference>
<evidence type="ECO:0000256" key="2">
    <source>
        <dbReference type="ARBA" id="ARBA00022722"/>
    </source>
</evidence>
<accession>A0A5K7ZMQ3</accession>
<dbReference type="AlphaFoldDB" id="A0A5K7ZMQ3"/>
<dbReference type="GO" id="GO:0046872">
    <property type="term" value="F:metal ion binding"/>
    <property type="evidence" value="ECO:0007669"/>
    <property type="project" value="UniProtKB-KW"/>
</dbReference>
<dbReference type="EMBL" id="AP021876">
    <property type="protein sequence ID" value="BBO82854.1"/>
    <property type="molecule type" value="Genomic_DNA"/>
</dbReference>
<keyword evidence="2" id="KW-0540">Nuclease</keyword>
<feature type="domain" description="PIN" evidence="6">
    <location>
        <begin position="2"/>
        <end position="118"/>
    </location>
</feature>
<dbReference type="GO" id="GO:0004540">
    <property type="term" value="F:RNA nuclease activity"/>
    <property type="evidence" value="ECO:0007669"/>
    <property type="project" value="TreeGrafter"/>
</dbReference>
<organism evidence="7 8">
    <name type="scientific">Desulfosarcina ovata subsp. sediminis</name>
    <dbReference type="NCBI Taxonomy" id="885957"/>
    <lineage>
        <taxon>Bacteria</taxon>
        <taxon>Pseudomonadati</taxon>
        <taxon>Thermodesulfobacteriota</taxon>
        <taxon>Desulfobacteria</taxon>
        <taxon>Desulfobacterales</taxon>
        <taxon>Desulfosarcinaceae</taxon>
        <taxon>Desulfosarcina</taxon>
    </lineage>
</organism>
<gene>
    <name evidence="7" type="primary">vapC_2</name>
    <name evidence="7" type="ORF">DSCO28_34200</name>
</gene>
<evidence type="ECO:0000256" key="4">
    <source>
        <dbReference type="ARBA" id="ARBA00022801"/>
    </source>
</evidence>
<dbReference type="Gene3D" id="3.40.50.1010">
    <property type="entry name" value="5'-nuclease"/>
    <property type="match status" value="1"/>
</dbReference>
<name>A0A5K7ZMQ3_9BACT</name>
<proteinExistence type="predicted"/>
<dbReference type="InterPro" id="IPR029060">
    <property type="entry name" value="PIN-like_dom_sf"/>
</dbReference>
<keyword evidence="4" id="KW-0378">Hydrolase</keyword>
<protein>
    <submittedName>
        <fullName evidence="7">Ribonuclease VapC</fullName>
    </submittedName>
</protein>
<dbReference type="GO" id="GO:0016787">
    <property type="term" value="F:hydrolase activity"/>
    <property type="evidence" value="ECO:0007669"/>
    <property type="project" value="UniProtKB-KW"/>
</dbReference>
<evidence type="ECO:0000313" key="7">
    <source>
        <dbReference type="EMBL" id="BBO82854.1"/>
    </source>
</evidence>
<dbReference type="Proteomes" id="UP000425960">
    <property type="component" value="Chromosome"/>
</dbReference>
<dbReference type="KEGG" id="dov:DSCO28_34200"/>
<dbReference type="InterPro" id="IPR002716">
    <property type="entry name" value="PIN_dom"/>
</dbReference>
<sequence length="132" mass="14909">MILVDSSVWINYFNGLSTWQTNLLDDYLSSIPIIIGDLILTEVLQGFKSNKDYETARDLLSALQFRQIGGYAVAIQSAQNYRTLRKSGVTIRKTIDVIIGTFCIMEGLSLLHDDRDFDPMVSYLNLKTPSPQ</sequence>
<dbReference type="SUPFAM" id="SSF88723">
    <property type="entry name" value="PIN domain-like"/>
    <property type="match status" value="1"/>
</dbReference>
<dbReference type="InterPro" id="IPR051749">
    <property type="entry name" value="PINc/VapC_TA_RNase"/>
</dbReference>
<keyword evidence="1" id="KW-1277">Toxin-antitoxin system</keyword>
<reference evidence="7 8" key="1">
    <citation type="submission" date="2019-11" db="EMBL/GenBank/DDBJ databases">
        <title>Comparative genomics of hydrocarbon-degrading Desulfosarcina strains.</title>
        <authorList>
            <person name="Watanabe M."/>
            <person name="Kojima H."/>
            <person name="Fukui M."/>
        </authorList>
    </citation>
    <scope>NUCLEOTIDE SEQUENCE [LARGE SCALE GENOMIC DNA]</scope>
    <source>
        <strain evidence="7 8">28bB2T</strain>
    </source>
</reference>
<evidence type="ECO:0000256" key="1">
    <source>
        <dbReference type="ARBA" id="ARBA00022649"/>
    </source>
</evidence>
<evidence type="ECO:0000256" key="5">
    <source>
        <dbReference type="ARBA" id="ARBA00022842"/>
    </source>
</evidence>
<dbReference type="CDD" id="cd18760">
    <property type="entry name" value="PIN_MtVapC3-like"/>
    <property type="match status" value="1"/>
</dbReference>